<reference evidence="1" key="1">
    <citation type="submission" date="2025-02" db="EMBL/GenBank/DDBJ databases">
        <authorList>
            <consortium name="NCBI Genome Project"/>
        </authorList>
    </citation>
    <scope>NUCLEOTIDE SEQUENCE</scope>
</reference>
<protein>
    <submittedName>
        <fullName evidence="1">Uncharacterized protein</fullName>
    </submittedName>
</protein>
<dbReference type="RefSeq" id="XP_059605960.1">
    <property type="nucleotide sequence ID" value="XM_059746014.1"/>
</dbReference>
<dbReference type="VEuPathDB" id="FungiDB:An02g00640"/>
<evidence type="ECO:0000313" key="1">
    <source>
        <dbReference type="RefSeq" id="XP_059605960.1"/>
    </source>
</evidence>
<accession>A0AAJ8E3D9</accession>
<dbReference type="AlphaFoldDB" id="A0AAJ8E3D9"/>
<sequence length="145" mass="15929">MGTEASGSIHGKLACYHVIVLVLRTIRSDPVFTILEVAPEFYAPPGLPKLLQKPPKDGTVSHRQRTDRSTAFHVAQYNKKVLDRFLGISPNFAEPRPVSRATICLSRCQVDSPILVFPGGRGDIEQHGSISLQISGFHESEPDPD</sequence>
<gene>
    <name evidence="1" type="ORF">An02g00640</name>
</gene>
<organism evidence="1">
    <name type="scientific">Aspergillus niger</name>
    <dbReference type="NCBI Taxonomy" id="5061"/>
    <lineage>
        <taxon>Eukaryota</taxon>
        <taxon>Fungi</taxon>
        <taxon>Dikarya</taxon>
        <taxon>Ascomycota</taxon>
        <taxon>Pezizomycotina</taxon>
        <taxon>Eurotiomycetes</taxon>
        <taxon>Eurotiomycetidae</taxon>
        <taxon>Eurotiales</taxon>
        <taxon>Aspergillaceae</taxon>
        <taxon>Aspergillus</taxon>
        <taxon>Aspergillus subgen. Circumdati</taxon>
    </lineage>
</organism>
<reference evidence="1" key="2">
    <citation type="submission" date="2025-08" db="UniProtKB">
        <authorList>
            <consortium name="RefSeq"/>
        </authorList>
    </citation>
    <scope>IDENTIFICATION</scope>
</reference>
<name>A0AAJ8E3D9_ASPNG</name>
<dbReference type="KEGG" id="ang:An02g00640"/>
<proteinExistence type="predicted"/>
<dbReference type="GeneID" id="84590192"/>